<evidence type="ECO:0000313" key="3">
    <source>
        <dbReference type="Proteomes" id="UP000270021"/>
    </source>
</evidence>
<dbReference type="OrthoDB" id="193343at2"/>
<feature type="transmembrane region" description="Helical" evidence="1">
    <location>
        <begin position="146"/>
        <end position="171"/>
    </location>
</feature>
<gene>
    <name evidence="2" type="ORF">EJO69_06860</name>
</gene>
<dbReference type="KEGG" id="fsl:EJO69_06860"/>
<evidence type="ECO:0000256" key="1">
    <source>
        <dbReference type="SAM" id="Phobius"/>
    </source>
</evidence>
<evidence type="ECO:0008006" key="4">
    <source>
        <dbReference type="Google" id="ProtNLM"/>
    </source>
</evidence>
<dbReference type="PANTHER" id="PTHR34989">
    <property type="entry name" value="PROTEIN HDED"/>
    <property type="match status" value="1"/>
</dbReference>
<keyword evidence="1" id="KW-0472">Membrane</keyword>
<dbReference type="Proteomes" id="UP000270021">
    <property type="component" value="Chromosome"/>
</dbReference>
<dbReference type="GO" id="GO:0005886">
    <property type="term" value="C:plasma membrane"/>
    <property type="evidence" value="ECO:0007669"/>
    <property type="project" value="TreeGrafter"/>
</dbReference>
<dbReference type="RefSeq" id="WP_126040484.1">
    <property type="nucleotide sequence ID" value="NZ_CP034438.1"/>
</dbReference>
<dbReference type="EMBL" id="CP034438">
    <property type="protein sequence ID" value="AZN30061.1"/>
    <property type="molecule type" value="Genomic_DNA"/>
</dbReference>
<protein>
    <recommendedName>
        <fullName evidence="4">HdeD family acid-resistance protein</fullName>
    </recommendedName>
</protein>
<dbReference type="InterPro" id="IPR052712">
    <property type="entry name" value="Acid_resist_chaperone_HdeD"/>
</dbReference>
<dbReference type="InterPro" id="IPR005325">
    <property type="entry name" value="DUF308_memb"/>
</dbReference>
<dbReference type="AlphaFoldDB" id="A0A3S8Z967"/>
<proteinExistence type="predicted"/>
<accession>A0A3S8Z967</accession>
<reference evidence="2 3" key="1">
    <citation type="submission" date="2018-12" db="EMBL/GenBank/DDBJ databases">
        <title>Complete genome sequence of Flaviflexus salsibiostraticola KCTC 33148.</title>
        <authorList>
            <person name="Bae J.-W."/>
        </authorList>
    </citation>
    <scope>NUCLEOTIDE SEQUENCE [LARGE SCALE GENOMIC DNA]</scope>
    <source>
        <strain evidence="2 3">KCTC 33148</strain>
    </source>
</reference>
<keyword evidence="1" id="KW-1133">Transmembrane helix</keyword>
<dbReference type="Pfam" id="PF03729">
    <property type="entry name" value="DUF308"/>
    <property type="match status" value="3"/>
</dbReference>
<feature type="transmembrane region" description="Helical" evidence="1">
    <location>
        <begin position="91"/>
        <end position="114"/>
    </location>
</feature>
<keyword evidence="1" id="KW-0812">Transmembrane</keyword>
<name>A0A3S8Z967_9ACTO</name>
<feature type="transmembrane region" description="Helical" evidence="1">
    <location>
        <begin position="121"/>
        <end position="140"/>
    </location>
</feature>
<sequence>MFSFLSHSWWLPFISGIVAVLFGILAIVMPGTTVSVLLILFAIFLIAQGLGLLWSGYRTSGPGSIALLATGVVLVVLGIWTIVATESAAELLVTLMGIWALAIGIATAFAGFGLRGRSEYWGLPLLGGVAMAIAGLLVIIKPWTGVAAIAITIGVGSILWGALLAVSGWYLRSLLPRDRER</sequence>
<feature type="transmembrane region" description="Helical" evidence="1">
    <location>
        <begin position="65"/>
        <end position="85"/>
    </location>
</feature>
<feature type="transmembrane region" description="Helical" evidence="1">
    <location>
        <begin position="34"/>
        <end position="53"/>
    </location>
</feature>
<evidence type="ECO:0000313" key="2">
    <source>
        <dbReference type="EMBL" id="AZN30061.1"/>
    </source>
</evidence>
<organism evidence="2 3">
    <name type="scientific">Flaviflexus salsibiostraticola</name>
    <dbReference type="NCBI Taxonomy" id="1282737"/>
    <lineage>
        <taxon>Bacteria</taxon>
        <taxon>Bacillati</taxon>
        <taxon>Actinomycetota</taxon>
        <taxon>Actinomycetes</taxon>
        <taxon>Actinomycetales</taxon>
        <taxon>Actinomycetaceae</taxon>
        <taxon>Flaviflexus</taxon>
    </lineage>
</organism>
<dbReference type="PANTHER" id="PTHR34989:SF1">
    <property type="entry name" value="PROTEIN HDED"/>
    <property type="match status" value="1"/>
</dbReference>
<feature type="transmembrane region" description="Helical" evidence="1">
    <location>
        <begin position="9"/>
        <end position="28"/>
    </location>
</feature>
<keyword evidence="3" id="KW-1185">Reference proteome</keyword>